<dbReference type="PANTHER" id="PTHR46824">
    <property type="entry name" value="CALCIUM-BINDING PROTEIN CML48-RELATED"/>
    <property type="match status" value="1"/>
</dbReference>
<feature type="compositionally biased region" description="Polar residues" evidence="2">
    <location>
        <begin position="90"/>
        <end position="103"/>
    </location>
</feature>
<accession>A0A9Q0X3X0</accession>
<keyword evidence="1" id="KW-0106">Calcium</keyword>
<evidence type="ECO:0000259" key="3">
    <source>
        <dbReference type="PROSITE" id="PS50222"/>
    </source>
</evidence>
<dbReference type="SMART" id="SM00054">
    <property type="entry name" value="EFh"/>
    <property type="match status" value="1"/>
</dbReference>
<dbReference type="GO" id="GO:0005509">
    <property type="term" value="F:calcium ion binding"/>
    <property type="evidence" value="ECO:0007669"/>
    <property type="project" value="InterPro"/>
</dbReference>
<dbReference type="Pfam" id="PF13499">
    <property type="entry name" value="EF-hand_7"/>
    <property type="match status" value="1"/>
</dbReference>
<proteinExistence type="predicted"/>
<dbReference type="InterPro" id="IPR018247">
    <property type="entry name" value="EF_Hand_1_Ca_BS"/>
</dbReference>
<protein>
    <submittedName>
        <fullName evidence="4">CALCIUM-BINDING PROTEIN CML48-RELATED</fullName>
    </submittedName>
</protein>
<gene>
    <name evidence="4" type="ORF">OIU74_002563</name>
</gene>
<dbReference type="PROSITE" id="PS00018">
    <property type="entry name" value="EF_HAND_1"/>
    <property type="match status" value="1"/>
</dbReference>
<organism evidence="4 5">
    <name type="scientific">Salix koriyanagi</name>
    <dbReference type="NCBI Taxonomy" id="2511006"/>
    <lineage>
        <taxon>Eukaryota</taxon>
        <taxon>Viridiplantae</taxon>
        <taxon>Streptophyta</taxon>
        <taxon>Embryophyta</taxon>
        <taxon>Tracheophyta</taxon>
        <taxon>Spermatophyta</taxon>
        <taxon>Magnoliopsida</taxon>
        <taxon>eudicotyledons</taxon>
        <taxon>Gunneridae</taxon>
        <taxon>Pentapetalae</taxon>
        <taxon>rosids</taxon>
        <taxon>fabids</taxon>
        <taxon>Malpighiales</taxon>
        <taxon>Salicaceae</taxon>
        <taxon>Saliceae</taxon>
        <taxon>Salix</taxon>
    </lineage>
</organism>
<feature type="region of interest" description="Disordered" evidence="2">
    <location>
        <begin position="1"/>
        <end position="104"/>
    </location>
</feature>
<dbReference type="SUPFAM" id="SSF47473">
    <property type="entry name" value="EF-hand"/>
    <property type="match status" value="1"/>
</dbReference>
<dbReference type="PANTHER" id="PTHR46824:SF1">
    <property type="entry name" value="CALCIUM-BINDING PROTEIN CML49-RELATED"/>
    <property type="match status" value="1"/>
</dbReference>
<evidence type="ECO:0000256" key="2">
    <source>
        <dbReference type="SAM" id="MobiDB-lite"/>
    </source>
</evidence>
<feature type="domain" description="EF-hand" evidence="3">
    <location>
        <begin position="189"/>
        <end position="224"/>
    </location>
</feature>
<dbReference type="AlphaFoldDB" id="A0A9Q0X3X0"/>
<feature type="compositionally biased region" description="Low complexity" evidence="2">
    <location>
        <begin position="1"/>
        <end position="34"/>
    </location>
</feature>
<evidence type="ECO:0000256" key="1">
    <source>
        <dbReference type="ARBA" id="ARBA00022837"/>
    </source>
</evidence>
<comment type="caution">
    <text evidence="4">The sequence shown here is derived from an EMBL/GenBank/DDBJ whole genome shotgun (WGS) entry which is preliminary data.</text>
</comment>
<dbReference type="Gene3D" id="1.10.238.10">
    <property type="entry name" value="EF-hand"/>
    <property type="match status" value="1"/>
</dbReference>
<dbReference type="InterPro" id="IPR011992">
    <property type="entry name" value="EF-hand-dom_pair"/>
</dbReference>
<evidence type="ECO:0000313" key="5">
    <source>
        <dbReference type="Proteomes" id="UP001151752"/>
    </source>
</evidence>
<dbReference type="InterPro" id="IPR044590">
    <property type="entry name" value="CML48/49/50"/>
</dbReference>
<sequence>MSGYPHQPAGYGYGQPPSQQSQPYGSAQPYSSPYGAPPQPSAPYGSAQPSAPYGSAQTAAPYGSAQTAAPYGSAQHTAPYGSAQPYGSPLRSSPSRHQATKGQTPGFRTLAAILLLPTEAAPSLLSCPPPSLQAPIPASSPAFKSPIWTRALSGYNQSFSLRTVHLLMYLFTNTNARKIGPKEFTELFYSLQNWRAIFERFDRDRSGRIDINELRDALMSLGFSVSPVVLDLLVSKFDKTGGKNRAIEYDNFIECCLTVKGLTEKFKERDTALSGSASFTYENFMLAVLPFLIA</sequence>
<dbReference type="InterPro" id="IPR002048">
    <property type="entry name" value="EF_hand_dom"/>
</dbReference>
<dbReference type="Proteomes" id="UP001151752">
    <property type="component" value="Chromosome 16"/>
</dbReference>
<dbReference type="CDD" id="cd16180">
    <property type="entry name" value="EFh_PEF_Group_I"/>
    <property type="match status" value="1"/>
</dbReference>
<reference evidence="4" key="1">
    <citation type="submission" date="2022-11" db="EMBL/GenBank/DDBJ databases">
        <authorList>
            <person name="Hyden B.L."/>
            <person name="Feng K."/>
            <person name="Yates T."/>
            <person name="Jawdy S."/>
            <person name="Smart L.B."/>
            <person name="Muchero W."/>
        </authorList>
    </citation>
    <scope>NUCLEOTIDE SEQUENCE</scope>
    <source>
        <tissue evidence="4">Shoot tip</tissue>
    </source>
</reference>
<dbReference type="EMBL" id="JAPFFM010000001">
    <property type="protein sequence ID" value="KAJ6778805.1"/>
    <property type="molecule type" value="Genomic_DNA"/>
</dbReference>
<keyword evidence="5" id="KW-1185">Reference proteome</keyword>
<dbReference type="PROSITE" id="PS50222">
    <property type="entry name" value="EF_HAND_2"/>
    <property type="match status" value="1"/>
</dbReference>
<reference evidence="4" key="2">
    <citation type="journal article" date="2023" name="Int. J. Mol. Sci.">
        <title>De Novo Assembly and Annotation of 11 Diverse Shrub Willow (Salix) Genomes Reveals Novel Gene Organization in Sex-Linked Regions.</title>
        <authorList>
            <person name="Hyden B."/>
            <person name="Feng K."/>
            <person name="Yates T.B."/>
            <person name="Jawdy S."/>
            <person name="Cereghino C."/>
            <person name="Smart L.B."/>
            <person name="Muchero W."/>
        </authorList>
    </citation>
    <scope>NUCLEOTIDE SEQUENCE</scope>
    <source>
        <tissue evidence="4">Shoot tip</tissue>
    </source>
</reference>
<evidence type="ECO:0000313" key="4">
    <source>
        <dbReference type="EMBL" id="KAJ6778805.1"/>
    </source>
</evidence>
<name>A0A9Q0X3X0_9ROSI</name>